<keyword evidence="2" id="KW-1133">Transmembrane helix</keyword>
<dbReference type="PANTHER" id="PTHR40761:SF1">
    <property type="entry name" value="CONSERVED INTEGRAL MEMBRANE ALANINE VALINE AND LEUCINE RICH PROTEIN-RELATED"/>
    <property type="match status" value="1"/>
</dbReference>
<feature type="transmembrane region" description="Helical" evidence="2">
    <location>
        <begin position="44"/>
        <end position="67"/>
    </location>
</feature>
<sequence>MTHELSHVTGIALAVLSAAALSFGNVWQSRGVKIATARKGDGKFFLTVVKTPVWLLGTALYGVAILLQISSLTFAPLMLVQPIGVLALVFAVFLNPHFGGPKPTVAVYRAMGVCLVGVLGYVIIAAQVSEQRSITDAELVGVLLSLAAVLAVAGVSLALNRGKIRIPVVYVLLGGVFSAFVAALGKTVILRVQGIFAGHAFTLDSEGVLTLLCVIGIGIASALSMYFVQMAYTCNASDVVVAGTTVIDPAVSVVIGIVILHEAANAPPWSLIAIAVAGSIAVVGVLKLSKAETPGSGAPRTEPTAGEAPAEPVAGETAAAGPEPTA</sequence>
<feature type="transmembrane region" description="Helical" evidence="2">
    <location>
        <begin position="168"/>
        <end position="189"/>
    </location>
</feature>
<dbReference type="AlphaFoldDB" id="A0A4Q7TUU5"/>
<feature type="region of interest" description="Disordered" evidence="1">
    <location>
        <begin position="291"/>
        <end position="326"/>
    </location>
</feature>
<dbReference type="PANTHER" id="PTHR40761">
    <property type="entry name" value="CONSERVED INTEGRAL MEMBRANE ALANINE VALINE AND LEUCINE RICH PROTEIN-RELATED"/>
    <property type="match status" value="1"/>
</dbReference>
<name>A0A4Q7TUU5_9MICO</name>
<feature type="transmembrane region" description="Helical" evidence="2">
    <location>
        <begin position="73"/>
        <end position="94"/>
    </location>
</feature>
<protein>
    <recommendedName>
        <fullName evidence="5">Magnesium transporter NIPA</fullName>
    </recommendedName>
</protein>
<organism evidence="3 4">
    <name type="scientific">Leucobacter luti</name>
    <dbReference type="NCBI Taxonomy" id="340320"/>
    <lineage>
        <taxon>Bacteria</taxon>
        <taxon>Bacillati</taxon>
        <taxon>Actinomycetota</taxon>
        <taxon>Actinomycetes</taxon>
        <taxon>Micrococcales</taxon>
        <taxon>Microbacteriaceae</taxon>
        <taxon>Leucobacter</taxon>
    </lineage>
</organism>
<feature type="transmembrane region" description="Helical" evidence="2">
    <location>
        <begin position="240"/>
        <end position="260"/>
    </location>
</feature>
<feature type="transmembrane region" description="Helical" evidence="2">
    <location>
        <begin position="6"/>
        <end position="23"/>
    </location>
</feature>
<feature type="transmembrane region" description="Helical" evidence="2">
    <location>
        <begin position="139"/>
        <end position="159"/>
    </location>
</feature>
<feature type="transmembrane region" description="Helical" evidence="2">
    <location>
        <begin position="106"/>
        <end position="127"/>
    </location>
</feature>
<proteinExistence type="predicted"/>
<accession>A0A4Q7TUU5</accession>
<keyword evidence="2" id="KW-0472">Membrane</keyword>
<keyword evidence="2" id="KW-0812">Transmembrane</keyword>
<reference evidence="3 4" key="1">
    <citation type="journal article" date="2015" name="Stand. Genomic Sci.">
        <title>Genomic Encyclopedia of Bacterial and Archaeal Type Strains, Phase III: the genomes of soil and plant-associated and newly described type strains.</title>
        <authorList>
            <person name="Whitman W.B."/>
            <person name="Woyke T."/>
            <person name="Klenk H.P."/>
            <person name="Zhou Y."/>
            <person name="Lilburn T.G."/>
            <person name="Beck B.J."/>
            <person name="De Vos P."/>
            <person name="Vandamme P."/>
            <person name="Eisen J.A."/>
            <person name="Garrity G."/>
            <person name="Hugenholtz P."/>
            <person name="Kyrpides N.C."/>
        </authorList>
    </citation>
    <scope>NUCLEOTIDE SEQUENCE [LARGE SCALE GENOMIC DNA]</scope>
    <source>
        <strain evidence="3 4">RF6</strain>
    </source>
</reference>
<evidence type="ECO:0000313" key="4">
    <source>
        <dbReference type="Proteomes" id="UP000291832"/>
    </source>
</evidence>
<comment type="caution">
    <text evidence="3">The sequence shown here is derived from an EMBL/GenBank/DDBJ whole genome shotgun (WGS) entry which is preliminary data.</text>
</comment>
<evidence type="ECO:0000256" key="2">
    <source>
        <dbReference type="SAM" id="Phobius"/>
    </source>
</evidence>
<evidence type="ECO:0000313" key="3">
    <source>
        <dbReference type="EMBL" id="RZT64711.1"/>
    </source>
</evidence>
<dbReference type="OrthoDB" id="4571836at2"/>
<evidence type="ECO:0008006" key="5">
    <source>
        <dbReference type="Google" id="ProtNLM"/>
    </source>
</evidence>
<keyword evidence="4" id="KW-1185">Reference proteome</keyword>
<dbReference type="EMBL" id="SHKI01000005">
    <property type="protein sequence ID" value="RZT64711.1"/>
    <property type="molecule type" value="Genomic_DNA"/>
</dbReference>
<dbReference type="Proteomes" id="UP000291832">
    <property type="component" value="Unassembled WGS sequence"/>
</dbReference>
<feature type="compositionally biased region" description="Low complexity" evidence="1">
    <location>
        <begin position="298"/>
        <end position="326"/>
    </location>
</feature>
<feature type="transmembrane region" description="Helical" evidence="2">
    <location>
        <begin position="266"/>
        <end position="286"/>
    </location>
</feature>
<dbReference type="RefSeq" id="WP_130454301.1">
    <property type="nucleotide sequence ID" value="NZ_QYAG01000001.1"/>
</dbReference>
<evidence type="ECO:0000256" key="1">
    <source>
        <dbReference type="SAM" id="MobiDB-lite"/>
    </source>
</evidence>
<feature type="transmembrane region" description="Helical" evidence="2">
    <location>
        <begin position="209"/>
        <end position="228"/>
    </location>
</feature>
<gene>
    <name evidence="3" type="ORF">EV139_2134</name>
</gene>